<dbReference type="NCBIfam" id="NF004676">
    <property type="entry name" value="PRK06019.1-2"/>
    <property type="match status" value="1"/>
</dbReference>
<comment type="function">
    <text evidence="4">Catalyzes the ATP-dependent conversion of 5-aminoimidazole ribonucleotide (AIR) and HCO(3)(-) to N5-carboxyaminoimidazole ribonucleotide (N5-CAIR).</text>
</comment>
<dbReference type="Proteomes" id="UP001526446">
    <property type="component" value="Unassembled WGS sequence"/>
</dbReference>
<dbReference type="PANTHER" id="PTHR11609:SF5">
    <property type="entry name" value="PHOSPHORIBOSYLAMINOIMIDAZOLE CARBOXYLASE"/>
    <property type="match status" value="1"/>
</dbReference>
<evidence type="ECO:0000256" key="4">
    <source>
        <dbReference type="HAMAP-Rule" id="MF_01928"/>
    </source>
</evidence>
<dbReference type="Gene3D" id="3.30.1490.20">
    <property type="entry name" value="ATP-grasp fold, A domain"/>
    <property type="match status" value="1"/>
</dbReference>
<dbReference type="RefSeq" id="WP_166119064.1">
    <property type="nucleotide sequence ID" value="NZ_JAPIUX010000001.1"/>
</dbReference>
<dbReference type="PROSITE" id="PS50975">
    <property type="entry name" value="ATP_GRASP"/>
    <property type="match status" value="1"/>
</dbReference>
<keyword evidence="8" id="KW-1185">Reference proteome</keyword>
<keyword evidence="4 5" id="KW-0436">Ligase</keyword>
<evidence type="ECO:0000256" key="3">
    <source>
        <dbReference type="ARBA" id="ARBA00022840"/>
    </source>
</evidence>
<feature type="binding site" evidence="4">
    <location>
        <position position="198"/>
    </location>
    <ligand>
        <name>ATP</name>
        <dbReference type="ChEBI" id="CHEBI:30616"/>
    </ligand>
</feature>
<feature type="domain" description="ATP-grasp" evidence="6">
    <location>
        <begin position="119"/>
        <end position="305"/>
    </location>
</feature>
<evidence type="ECO:0000313" key="8">
    <source>
        <dbReference type="Proteomes" id="UP001526446"/>
    </source>
</evidence>
<dbReference type="Pfam" id="PF02222">
    <property type="entry name" value="ATP-grasp"/>
    <property type="match status" value="1"/>
</dbReference>
<comment type="subunit">
    <text evidence="4 5">Homodimer.</text>
</comment>
<evidence type="ECO:0000313" key="7">
    <source>
        <dbReference type="EMBL" id="MCX2560232.1"/>
    </source>
</evidence>
<evidence type="ECO:0000259" key="6">
    <source>
        <dbReference type="PROSITE" id="PS50975"/>
    </source>
</evidence>
<dbReference type="GO" id="GO:0034028">
    <property type="term" value="F:5-(carboxyamino)imidazole ribonucleotide synthase activity"/>
    <property type="evidence" value="ECO:0007669"/>
    <property type="project" value="UniProtKB-EC"/>
</dbReference>
<proteinExistence type="inferred from homology"/>
<name>A0ABT3Q4N8_9PROT</name>
<dbReference type="SUPFAM" id="SSF52440">
    <property type="entry name" value="PreATP-grasp domain"/>
    <property type="match status" value="1"/>
</dbReference>
<dbReference type="InterPro" id="IPR013815">
    <property type="entry name" value="ATP_grasp_subdomain_1"/>
</dbReference>
<dbReference type="InterPro" id="IPR011761">
    <property type="entry name" value="ATP-grasp"/>
</dbReference>
<dbReference type="InterPro" id="IPR054350">
    <property type="entry name" value="PurT/PurK_preATP-grasp"/>
</dbReference>
<comment type="catalytic activity">
    <reaction evidence="4 5">
        <text>5-amino-1-(5-phospho-beta-D-ribosyl)imidazole + hydrogencarbonate + ATP = 5-carboxyamino-1-(5-phospho-D-ribosyl)imidazole + ADP + phosphate + 2 H(+)</text>
        <dbReference type="Rhea" id="RHEA:19317"/>
        <dbReference type="ChEBI" id="CHEBI:15378"/>
        <dbReference type="ChEBI" id="CHEBI:17544"/>
        <dbReference type="ChEBI" id="CHEBI:30616"/>
        <dbReference type="ChEBI" id="CHEBI:43474"/>
        <dbReference type="ChEBI" id="CHEBI:58730"/>
        <dbReference type="ChEBI" id="CHEBI:137981"/>
        <dbReference type="ChEBI" id="CHEBI:456216"/>
        <dbReference type="EC" id="6.3.4.18"/>
    </reaction>
</comment>
<dbReference type="NCBIfam" id="TIGR01161">
    <property type="entry name" value="purK"/>
    <property type="match status" value="1"/>
</dbReference>
<dbReference type="PANTHER" id="PTHR11609">
    <property type="entry name" value="PURINE BIOSYNTHESIS PROTEIN 6/7, PUR6/7"/>
    <property type="match status" value="1"/>
</dbReference>
<dbReference type="InterPro" id="IPR040686">
    <property type="entry name" value="PurK_C"/>
</dbReference>
<comment type="similarity">
    <text evidence="4 5">Belongs to the PurK/PurT family.</text>
</comment>
<keyword evidence="1 4" id="KW-0547">Nucleotide-binding</keyword>
<dbReference type="InterPro" id="IPR016185">
    <property type="entry name" value="PreATP-grasp_dom_sf"/>
</dbReference>
<organism evidence="7 8">
    <name type="scientific">Acetobacter farinalis</name>
    <dbReference type="NCBI Taxonomy" id="1260984"/>
    <lineage>
        <taxon>Bacteria</taxon>
        <taxon>Pseudomonadati</taxon>
        <taxon>Pseudomonadota</taxon>
        <taxon>Alphaproteobacteria</taxon>
        <taxon>Acetobacterales</taxon>
        <taxon>Acetobacteraceae</taxon>
        <taxon>Acetobacter</taxon>
    </lineage>
</organism>
<dbReference type="InterPro" id="IPR003135">
    <property type="entry name" value="ATP-grasp_carboxylate-amine"/>
</dbReference>
<feature type="binding site" evidence="4">
    <location>
        <position position="155"/>
    </location>
    <ligand>
        <name>ATP</name>
        <dbReference type="ChEBI" id="CHEBI:30616"/>
    </ligand>
</feature>
<evidence type="ECO:0000256" key="5">
    <source>
        <dbReference type="RuleBase" id="RU361200"/>
    </source>
</evidence>
<feature type="binding site" evidence="4">
    <location>
        <begin position="160"/>
        <end position="166"/>
    </location>
    <ligand>
        <name>ATP</name>
        <dbReference type="ChEBI" id="CHEBI:30616"/>
    </ligand>
</feature>
<keyword evidence="2 4" id="KW-0658">Purine biosynthesis</keyword>
<comment type="function">
    <text evidence="5">Catalyzes the ATP-dependent conversion of 5-aminoimidazole ribonucleotide (AIR) and HCO(3)- to N5-carboxyaminoimidazole ribonucleotide (N5-CAIR).</text>
</comment>
<keyword evidence="3 4" id="KW-0067">ATP-binding</keyword>
<dbReference type="Pfam" id="PF17769">
    <property type="entry name" value="PurK_C"/>
    <property type="match status" value="1"/>
</dbReference>
<feature type="binding site" evidence="4">
    <location>
        <begin position="190"/>
        <end position="193"/>
    </location>
    <ligand>
        <name>ATP</name>
        <dbReference type="ChEBI" id="CHEBI:30616"/>
    </ligand>
</feature>
<dbReference type="EC" id="6.3.4.18" evidence="4 5"/>
<feature type="binding site" evidence="4">
    <location>
        <begin position="275"/>
        <end position="276"/>
    </location>
    <ligand>
        <name>ATP</name>
        <dbReference type="ChEBI" id="CHEBI:30616"/>
    </ligand>
</feature>
<protein>
    <recommendedName>
        <fullName evidence="4 5">N5-carboxyaminoimidazole ribonucleotide synthase</fullName>
        <shortName evidence="4 5">N5-CAIR synthase</shortName>
        <ecNumber evidence="4 5">6.3.4.18</ecNumber>
    </recommendedName>
    <alternativeName>
        <fullName evidence="4 5">5-(carboxyamino)imidazole ribonucleotide synthetase</fullName>
    </alternativeName>
</protein>
<dbReference type="InterPro" id="IPR005875">
    <property type="entry name" value="PurK"/>
</dbReference>
<reference evidence="7 8" key="1">
    <citation type="submission" date="2022-11" db="EMBL/GenBank/DDBJ databases">
        <title>Genome sequencing of Acetobacter type strain.</title>
        <authorList>
            <person name="Heo J."/>
            <person name="Lee D."/>
            <person name="Han B.-H."/>
            <person name="Hong S.-B."/>
            <person name="Kwon S.-W."/>
        </authorList>
    </citation>
    <scope>NUCLEOTIDE SEQUENCE [LARGE SCALE GENOMIC DNA]</scope>
    <source>
        <strain evidence="7 8">KACC 21251</strain>
    </source>
</reference>
<dbReference type="Gene3D" id="3.30.470.20">
    <property type="entry name" value="ATP-grasp fold, B domain"/>
    <property type="match status" value="1"/>
</dbReference>
<dbReference type="SUPFAM" id="SSF51246">
    <property type="entry name" value="Rudiment single hybrid motif"/>
    <property type="match status" value="1"/>
</dbReference>
<feature type="binding site" evidence="4">
    <location>
        <position position="115"/>
    </location>
    <ligand>
        <name>ATP</name>
        <dbReference type="ChEBI" id="CHEBI:30616"/>
    </ligand>
</feature>
<dbReference type="Gene3D" id="3.40.50.20">
    <property type="match status" value="1"/>
</dbReference>
<dbReference type="HAMAP" id="MF_01928">
    <property type="entry name" value="PurK"/>
    <property type="match status" value="1"/>
</dbReference>
<accession>A0ABT3Q4N8</accession>
<dbReference type="SUPFAM" id="SSF56059">
    <property type="entry name" value="Glutathione synthetase ATP-binding domain-like"/>
    <property type="match status" value="1"/>
</dbReference>
<dbReference type="Pfam" id="PF22660">
    <property type="entry name" value="RS_preATP-grasp-like"/>
    <property type="match status" value="1"/>
</dbReference>
<dbReference type="EMBL" id="JAPIUX010000001">
    <property type="protein sequence ID" value="MCX2560232.1"/>
    <property type="molecule type" value="Genomic_DNA"/>
</dbReference>
<comment type="caution">
    <text evidence="7">The sequence shown here is derived from an EMBL/GenBank/DDBJ whole genome shotgun (WGS) entry which is preliminary data.</text>
</comment>
<dbReference type="NCBIfam" id="NF004679">
    <property type="entry name" value="PRK06019.1-5"/>
    <property type="match status" value="1"/>
</dbReference>
<evidence type="ECO:0000256" key="2">
    <source>
        <dbReference type="ARBA" id="ARBA00022755"/>
    </source>
</evidence>
<dbReference type="NCBIfam" id="NF004675">
    <property type="entry name" value="PRK06019.1-1"/>
    <property type="match status" value="1"/>
</dbReference>
<feature type="binding site" evidence="4">
    <location>
        <position position="221"/>
    </location>
    <ligand>
        <name>ATP</name>
        <dbReference type="ChEBI" id="CHEBI:30616"/>
    </ligand>
</feature>
<sequence length="395" mass="41748">MSASSSRSSSSGLGPNAVIGIVGGGQLGRMSAMAAARLGFRTHILTQEANGPAAQVAHAVTLGAYEDHTALEAFARAVDVVTFEFENISADALDCLAQHCPVHPSGAILRISQDRLAEKTFLSSAEIPLAPWHAVTDHASLHAAAEALGFPFILKTTRNGYDGKGQARVYEAAQLEEAFASLAPHPLVAEGMVDFACELSVMVVRGTDGTTRCFAPGLNHHRDGILDLTLAPAPVPQETAQQAQALAITIAEKLDLVGILGVEMFLDRSGALLVNEMAPRPHNSGHWTMDACPADQFEMHIRAVAGLPLPPAIRHSDAVMKNLVGPDDMALWPQILATPGLLPHLYGKEEARDGRKMGHVNILFPCGSLPGALGIQDALGPLATRAEEEQEEDCA</sequence>
<evidence type="ECO:0000256" key="1">
    <source>
        <dbReference type="ARBA" id="ARBA00022741"/>
    </source>
</evidence>
<gene>
    <name evidence="4 5" type="primary">purK</name>
    <name evidence="7" type="ORF">OQ252_02265</name>
</gene>
<dbReference type="InterPro" id="IPR011054">
    <property type="entry name" value="Rudment_hybrid_motif"/>
</dbReference>
<comment type="pathway">
    <text evidence="4 5">Purine metabolism; IMP biosynthesis via de novo pathway; 5-amino-1-(5-phospho-D-ribosyl)imidazole-4-carboxylate from 5-amino-1-(5-phospho-D-ribosyl)imidazole (N5-CAIR route): step 1/2.</text>
</comment>